<organism evidence="1 2">
    <name type="scientific">Coccomyxa subellipsoidea (strain C-169)</name>
    <name type="common">Green microalga</name>
    <dbReference type="NCBI Taxonomy" id="574566"/>
    <lineage>
        <taxon>Eukaryota</taxon>
        <taxon>Viridiplantae</taxon>
        <taxon>Chlorophyta</taxon>
        <taxon>core chlorophytes</taxon>
        <taxon>Trebouxiophyceae</taxon>
        <taxon>Trebouxiophyceae incertae sedis</taxon>
        <taxon>Coccomyxaceae</taxon>
        <taxon>Coccomyxa</taxon>
        <taxon>Coccomyxa subellipsoidea</taxon>
    </lineage>
</organism>
<keyword evidence="2" id="KW-1185">Reference proteome</keyword>
<name>I0YWR3_COCSC</name>
<evidence type="ECO:0000313" key="2">
    <source>
        <dbReference type="Proteomes" id="UP000007264"/>
    </source>
</evidence>
<proteinExistence type="predicted"/>
<dbReference type="EMBL" id="AGSI01000009">
    <property type="protein sequence ID" value="EIE22832.1"/>
    <property type="molecule type" value="Genomic_DNA"/>
</dbReference>
<sequence length="52" mass="6018">MMYRRTNLCSFASQFQCDISTLHTHNIAGSKKTLLDPRKTLFTLLHRLSHLA</sequence>
<dbReference type="Proteomes" id="UP000007264">
    <property type="component" value="Unassembled WGS sequence"/>
</dbReference>
<comment type="caution">
    <text evidence="1">The sequence shown here is derived from an EMBL/GenBank/DDBJ whole genome shotgun (WGS) entry which is preliminary data.</text>
</comment>
<evidence type="ECO:0000313" key="1">
    <source>
        <dbReference type="EMBL" id="EIE22832.1"/>
    </source>
</evidence>
<dbReference type="KEGG" id="csl:COCSUDRAFT_33402"/>
<gene>
    <name evidence="1" type="ORF">COCSUDRAFT_33402</name>
</gene>
<dbReference type="RefSeq" id="XP_005647376.1">
    <property type="nucleotide sequence ID" value="XM_005647319.1"/>
</dbReference>
<protein>
    <submittedName>
        <fullName evidence="1">Uncharacterized protein</fullName>
    </submittedName>
</protein>
<dbReference type="GeneID" id="17040819"/>
<accession>I0YWR3</accession>
<dbReference type="AlphaFoldDB" id="I0YWR3"/>
<reference evidence="1 2" key="1">
    <citation type="journal article" date="2012" name="Genome Biol.">
        <title>The genome of the polar eukaryotic microalga coccomyxa subellipsoidea reveals traits of cold adaptation.</title>
        <authorList>
            <person name="Blanc G."/>
            <person name="Agarkova I."/>
            <person name="Grimwood J."/>
            <person name="Kuo A."/>
            <person name="Brueggeman A."/>
            <person name="Dunigan D."/>
            <person name="Gurnon J."/>
            <person name="Ladunga I."/>
            <person name="Lindquist E."/>
            <person name="Lucas S."/>
            <person name="Pangilinan J."/>
            <person name="Proschold T."/>
            <person name="Salamov A."/>
            <person name="Schmutz J."/>
            <person name="Weeks D."/>
            <person name="Yamada T."/>
            <person name="Claverie J.M."/>
            <person name="Grigoriev I."/>
            <person name="Van Etten J."/>
            <person name="Lomsadze A."/>
            <person name="Borodovsky M."/>
        </authorList>
    </citation>
    <scope>NUCLEOTIDE SEQUENCE [LARGE SCALE GENOMIC DNA]</scope>
    <source>
        <strain evidence="1 2">C-169</strain>
    </source>
</reference>